<dbReference type="Proteomes" id="UP000594454">
    <property type="component" value="Chromosome 2"/>
</dbReference>
<name>A0A7R8UIG8_HERIL</name>
<dbReference type="InParanoid" id="A0A7R8UIG8"/>
<accession>A0A7R8UIG8</accession>
<feature type="compositionally biased region" description="Acidic residues" evidence="1">
    <location>
        <begin position="63"/>
        <end position="78"/>
    </location>
</feature>
<dbReference type="EMBL" id="LR899010">
    <property type="protein sequence ID" value="CAD7080632.1"/>
    <property type="molecule type" value="Genomic_DNA"/>
</dbReference>
<evidence type="ECO:0000313" key="2">
    <source>
        <dbReference type="EMBL" id="CAD7080632.1"/>
    </source>
</evidence>
<organism evidence="2 3">
    <name type="scientific">Hermetia illucens</name>
    <name type="common">Black soldier fly</name>
    <dbReference type="NCBI Taxonomy" id="343691"/>
    <lineage>
        <taxon>Eukaryota</taxon>
        <taxon>Metazoa</taxon>
        <taxon>Ecdysozoa</taxon>
        <taxon>Arthropoda</taxon>
        <taxon>Hexapoda</taxon>
        <taxon>Insecta</taxon>
        <taxon>Pterygota</taxon>
        <taxon>Neoptera</taxon>
        <taxon>Endopterygota</taxon>
        <taxon>Diptera</taxon>
        <taxon>Brachycera</taxon>
        <taxon>Stratiomyomorpha</taxon>
        <taxon>Stratiomyidae</taxon>
        <taxon>Hermetiinae</taxon>
        <taxon>Hermetia</taxon>
    </lineage>
</organism>
<gene>
    <name evidence="2" type="ORF">HERILL_LOCUS3778</name>
</gene>
<feature type="region of interest" description="Disordered" evidence="1">
    <location>
        <begin position="58"/>
        <end position="84"/>
    </location>
</feature>
<protein>
    <submittedName>
        <fullName evidence="2">Uncharacterized protein</fullName>
    </submittedName>
</protein>
<dbReference type="AlphaFoldDB" id="A0A7R8UIG8"/>
<keyword evidence="3" id="KW-1185">Reference proteome</keyword>
<reference evidence="2 3" key="1">
    <citation type="submission" date="2020-11" db="EMBL/GenBank/DDBJ databases">
        <authorList>
            <person name="Wallbank WR R."/>
            <person name="Pardo Diaz C."/>
            <person name="Kozak K."/>
            <person name="Martin S."/>
            <person name="Jiggins C."/>
            <person name="Moest M."/>
            <person name="Warren A I."/>
            <person name="Generalovic N T."/>
            <person name="Byers J.R.P. K."/>
            <person name="Montejo-Kovacevich G."/>
            <person name="Yen C E."/>
        </authorList>
    </citation>
    <scope>NUCLEOTIDE SEQUENCE [LARGE SCALE GENOMIC DNA]</scope>
</reference>
<evidence type="ECO:0000256" key="1">
    <source>
        <dbReference type="SAM" id="MobiDB-lite"/>
    </source>
</evidence>
<proteinExistence type="predicted"/>
<evidence type="ECO:0000313" key="3">
    <source>
        <dbReference type="Proteomes" id="UP000594454"/>
    </source>
</evidence>
<sequence length="129" mass="14827">MRRGSILKLEDNSTTISQDLQTISEDVQLQTEDIEECIKNCDDELEKDIFTDDEIITRATQEESYENEDEETDADDIEGEAKVGHTRVGSAMEVALKYIEHQRGLSSIDFLVIKKWRDIAFKNSLKVKK</sequence>